<evidence type="ECO:0000313" key="8">
    <source>
        <dbReference type="Proteomes" id="UP001164020"/>
    </source>
</evidence>
<dbReference type="InterPro" id="IPR036390">
    <property type="entry name" value="WH_DNA-bd_sf"/>
</dbReference>
<protein>
    <submittedName>
        <fullName evidence="7">PLP-dependent aminotransferase family protein</fullName>
    </submittedName>
</protein>
<name>A0ABY7C0A1_9HYPH</name>
<dbReference type="SUPFAM" id="SSF46785">
    <property type="entry name" value="Winged helix' DNA-binding domain"/>
    <property type="match status" value="1"/>
</dbReference>
<dbReference type="SMART" id="SM00345">
    <property type="entry name" value="HTH_GNTR"/>
    <property type="match status" value="1"/>
</dbReference>
<dbReference type="PROSITE" id="PS50949">
    <property type="entry name" value="HTH_GNTR"/>
    <property type="match status" value="1"/>
</dbReference>
<keyword evidence="8" id="KW-1185">Reference proteome</keyword>
<dbReference type="RefSeq" id="WP_268881529.1">
    <property type="nucleotide sequence ID" value="NZ_CP114029.1"/>
</dbReference>
<dbReference type="Gene3D" id="1.10.10.10">
    <property type="entry name" value="Winged helix-like DNA-binding domain superfamily/Winged helix DNA-binding domain"/>
    <property type="match status" value="1"/>
</dbReference>
<dbReference type="InterPro" id="IPR051446">
    <property type="entry name" value="HTH_trans_reg/aminotransferase"/>
</dbReference>
<dbReference type="Pfam" id="PF00155">
    <property type="entry name" value="Aminotran_1_2"/>
    <property type="match status" value="1"/>
</dbReference>
<evidence type="ECO:0000256" key="3">
    <source>
        <dbReference type="ARBA" id="ARBA00023015"/>
    </source>
</evidence>
<keyword evidence="2" id="KW-0663">Pyridoxal phosphate</keyword>
<keyword evidence="7" id="KW-0032">Aminotransferase</keyword>
<gene>
    <name evidence="7" type="ORF">OH818_01800</name>
</gene>
<feature type="domain" description="HTH gntR-type" evidence="6">
    <location>
        <begin position="5"/>
        <end position="73"/>
    </location>
</feature>
<keyword evidence="7" id="KW-0808">Transferase</keyword>
<evidence type="ECO:0000259" key="6">
    <source>
        <dbReference type="PROSITE" id="PS50949"/>
    </source>
</evidence>
<evidence type="ECO:0000256" key="4">
    <source>
        <dbReference type="ARBA" id="ARBA00023125"/>
    </source>
</evidence>
<dbReference type="CDD" id="cd00609">
    <property type="entry name" value="AAT_like"/>
    <property type="match status" value="1"/>
</dbReference>
<keyword evidence="4" id="KW-0238">DNA-binding</keyword>
<reference evidence="7" key="1">
    <citation type="submission" date="2022-12" db="EMBL/GenBank/DDBJ databases">
        <title>Jiella pelagia sp. nov., isolated from phosphonate enriched culture of Northwest Pacific surface seawater.</title>
        <authorList>
            <person name="Shin D.Y."/>
            <person name="Hwang C.Y."/>
        </authorList>
    </citation>
    <scope>NUCLEOTIDE SEQUENCE</scope>
    <source>
        <strain evidence="7">HL-NP1</strain>
    </source>
</reference>
<evidence type="ECO:0000256" key="2">
    <source>
        <dbReference type="ARBA" id="ARBA00022898"/>
    </source>
</evidence>
<keyword evidence="5" id="KW-0804">Transcription</keyword>
<comment type="similarity">
    <text evidence="1">In the C-terminal section; belongs to the class-I pyridoxal-phosphate-dependent aminotransferase family.</text>
</comment>
<evidence type="ECO:0000256" key="5">
    <source>
        <dbReference type="ARBA" id="ARBA00023163"/>
    </source>
</evidence>
<dbReference type="CDD" id="cd07377">
    <property type="entry name" value="WHTH_GntR"/>
    <property type="match status" value="1"/>
</dbReference>
<dbReference type="PANTHER" id="PTHR46577:SF2">
    <property type="entry name" value="TRANSCRIPTIONAL REGULATORY PROTEIN"/>
    <property type="match status" value="1"/>
</dbReference>
<keyword evidence="3" id="KW-0805">Transcription regulation</keyword>
<dbReference type="Pfam" id="PF00392">
    <property type="entry name" value="GntR"/>
    <property type="match status" value="1"/>
</dbReference>
<organism evidence="7 8">
    <name type="scientific">Jiella pelagia</name>
    <dbReference type="NCBI Taxonomy" id="2986949"/>
    <lineage>
        <taxon>Bacteria</taxon>
        <taxon>Pseudomonadati</taxon>
        <taxon>Pseudomonadota</taxon>
        <taxon>Alphaproteobacteria</taxon>
        <taxon>Hyphomicrobiales</taxon>
        <taxon>Aurantimonadaceae</taxon>
        <taxon>Jiella</taxon>
    </lineage>
</organism>
<dbReference type="InterPro" id="IPR015421">
    <property type="entry name" value="PyrdxlP-dep_Trfase_major"/>
</dbReference>
<dbReference type="Proteomes" id="UP001164020">
    <property type="component" value="Chromosome"/>
</dbReference>
<dbReference type="InterPro" id="IPR036388">
    <property type="entry name" value="WH-like_DNA-bd_sf"/>
</dbReference>
<dbReference type="GO" id="GO:0008483">
    <property type="term" value="F:transaminase activity"/>
    <property type="evidence" value="ECO:0007669"/>
    <property type="project" value="UniProtKB-KW"/>
</dbReference>
<proteinExistence type="inferred from homology"/>
<dbReference type="Gene3D" id="3.40.640.10">
    <property type="entry name" value="Type I PLP-dependent aspartate aminotransferase-like (Major domain)"/>
    <property type="match status" value="1"/>
</dbReference>
<evidence type="ECO:0000256" key="1">
    <source>
        <dbReference type="ARBA" id="ARBA00005384"/>
    </source>
</evidence>
<dbReference type="InterPro" id="IPR015424">
    <property type="entry name" value="PyrdxlP-dep_Trfase"/>
</dbReference>
<dbReference type="PANTHER" id="PTHR46577">
    <property type="entry name" value="HTH-TYPE TRANSCRIPTIONAL REGULATORY PROTEIN GABR"/>
    <property type="match status" value="1"/>
</dbReference>
<sequence>MSVEKTRVASIVDELSARLAQGLYKIGERMPSVRGAAAEHGVSKNTMAEAYDRLVGQGLLQARAGSGYYVARSNLPPTRPGSKHIVAAVDIVSLLREQLDRHYEVRPGDGRPPSSWMEGSELRRHFAGFKTAIPQGDDFGYGSARGFEPLRERLRLMLMERSIKVDPEGLLLTHGANHGMDLIIRHLLEPGDTVFVDNPGYYPLFAKLTLAKVEAIGIRRTPDGPDLDDLKDKLKTYRPKLFFTQSQAHNPTGGSLEPPVAFGLLQAAEQWGFLIVENDAFADIVPPAFSRLAALDQLNRVLYLGTFSKTLSASLRCGFIAGHPSLIGPLTDMKILTCVATSDHVERFVFNLIQGGQYLRHLRRLRSRVESANAATVAELEAIGLSVRAGKVPGFYLWAELGRSVDELAICRAAAEESIFLAPGSVFSPNRAEPSPPAIRVNVAYGADPRLLAFLAKFLGGRQHNLKLSN</sequence>
<evidence type="ECO:0000313" key="7">
    <source>
        <dbReference type="EMBL" id="WAP69092.1"/>
    </source>
</evidence>
<dbReference type="InterPro" id="IPR004839">
    <property type="entry name" value="Aminotransferase_I/II_large"/>
</dbReference>
<dbReference type="SUPFAM" id="SSF53383">
    <property type="entry name" value="PLP-dependent transferases"/>
    <property type="match status" value="1"/>
</dbReference>
<dbReference type="InterPro" id="IPR000524">
    <property type="entry name" value="Tscrpt_reg_HTH_GntR"/>
</dbReference>
<dbReference type="EMBL" id="CP114029">
    <property type="protein sequence ID" value="WAP69092.1"/>
    <property type="molecule type" value="Genomic_DNA"/>
</dbReference>
<accession>A0ABY7C0A1</accession>